<feature type="transmembrane region" description="Helical" evidence="12">
    <location>
        <begin position="174"/>
        <end position="193"/>
    </location>
</feature>
<organism evidence="14 15">
    <name type="scientific">Fundidesulfovibrio magnetotacticus</name>
    <dbReference type="NCBI Taxonomy" id="2730080"/>
    <lineage>
        <taxon>Bacteria</taxon>
        <taxon>Pseudomonadati</taxon>
        <taxon>Thermodesulfobacteriota</taxon>
        <taxon>Desulfovibrionia</taxon>
        <taxon>Desulfovibrionales</taxon>
        <taxon>Desulfovibrionaceae</taxon>
        <taxon>Fundidesulfovibrio</taxon>
    </lineage>
</organism>
<keyword evidence="7 14" id="KW-0418">Kinase</keyword>
<proteinExistence type="predicted"/>
<keyword evidence="4 14" id="KW-0808">Transferase</keyword>
<dbReference type="PROSITE" id="PS50112">
    <property type="entry name" value="PAS"/>
    <property type="match status" value="1"/>
</dbReference>
<evidence type="ECO:0000313" key="15">
    <source>
        <dbReference type="Proteomes" id="UP000494245"/>
    </source>
</evidence>
<feature type="domain" description="PAS" evidence="13">
    <location>
        <begin position="253"/>
        <end position="301"/>
    </location>
</feature>
<dbReference type="PANTHER" id="PTHR42878:SF7">
    <property type="entry name" value="SENSOR HISTIDINE KINASE GLRK"/>
    <property type="match status" value="1"/>
</dbReference>
<keyword evidence="5 12" id="KW-0812">Transmembrane</keyword>
<dbReference type="CDD" id="cd00082">
    <property type="entry name" value="HisKA"/>
    <property type="match status" value="1"/>
</dbReference>
<keyword evidence="10" id="KW-0902">Two-component regulatory system</keyword>
<dbReference type="NCBIfam" id="TIGR00229">
    <property type="entry name" value="sensory_box"/>
    <property type="match status" value="1"/>
</dbReference>
<feature type="transmembrane region" description="Helical" evidence="12">
    <location>
        <begin position="6"/>
        <end position="27"/>
    </location>
</feature>
<comment type="catalytic activity">
    <reaction evidence="1">
        <text>ATP + protein L-histidine = ADP + protein N-phospho-L-histidine.</text>
        <dbReference type="EC" id="2.7.13.3"/>
    </reaction>
</comment>
<evidence type="ECO:0000259" key="13">
    <source>
        <dbReference type="PROSITE" id="PS50112"/>
    </source>
</evidence>
<evidence type="ECO:0000256" key="9">
    <source>
        <dbReference type="ARBA" id="ARBA00022989"/>
    </source>
</evidence>
<dbReference type="GO" id="GO:0000155">
    <property type="term" value="F:phosphorelay sensor kinase activity"/>
    <property type="evidence" value="ECO:0007669"/>
    <property type="project" value="InterPro"/>
</dbReference>
<comment type="caution">
    <text evidence="14">The sequence shown here is derived from an EMBL/GenBank/DDBJ whole genome shotgun (WGS) entry which is preliminary data.</text>
</comment>
<keyword evidence="8" id="KW-0067">ATP-binding</keyword>
<dbReference type="Gene3D" id="1.10.287.130">
    <property type="match status" value="1"/>
</dbReference>
<dbReference type="InterPro" id="IPR000014">
    <property type="entry name" value="PAS"/>
</dbReference>
<evidence type="ECO:0000256" key="4">
    <source>
        <dbReference type="ARBA" id="ARBA00022679"/>
    </source>
</evidence>
<dbReference type="Pfam" id="PF08448">
    <property type="entry name" value="PAS_4"/>
    <property type="match status" value="1"/>
</dbReference>
<evidence type="ECO:0000256" key="3">
    <source>
        <dbReference type="ARBA" id="ARBA00012438"/>
    </source>
</evidence>
<keyword evidence="9 12" id="KW-1133">Transmembrane helix</keyword>
<comment type="subcellular location">
    <subcellularLocation>
        <location evidence="2">Membrane</location>
        <topology evidence="2">Multi-pass membrane protein</topology>
    </subcellularLocation>
</comment>
<keyword evidence="15" id="KW-1185">Reference proteome</keyword>
<evidence type="ECO:0000256" key="12">
    <source>
        <dbReference type="SAM" id="Phobius"/>
    </source>
</evidence>
<dbReference type="SUPFAM" id="SSF55785">
    <property type="entry name" value="PYP-like sensor domain (PAS domain)"/>
    <property type="match status" value="1"/>
</dbReference>
<evidence type="ECO:0000256" key="8">
    <source>
        <dbReference type="ARBA" id="ARBA00022840"/>
    </source>
</evidence>
<dbReference type="GO" id="GO:0007234">
    <property type="term" value="P:osmosensory signaling via phosphorelay pathway"/>
    <property type="evidence" value="ECO:0007669"/>
    <property type="project" value="TreeGrafter"/>
</dbReference>
<dbReference type="GO" id="GO:0030295">
    <property type="term" value="F:protein kinase activator activity"/>
    <property type="evidence" value="ECO:0007669"/>
    <property type="project" value="TreeGrafter"/>
</dbReference>
<evidence type="ECO:0000313" key="14">
    <source>
        <dbReference type="EMBL" id="GFK93176.1"/>
    </source>
</evidence>
<dbReference type="InterPro" id="IPR013656">
    <property type="entry name" value="PAS_4"/>
</dbReference>
<protein>
    <recommendedName>
        <fullName evidence="3">histidine kinase</fullName>
        <ecNumber evidence="3">2.7.13.3</ecNumber>
    </recommendedName>
</protein>
<dbReference type="InterPro" id="IPR050351">
    <property type="entry name" value="BphY/WalK/GraS-like"/>
</dbReference>
<dbReference type="SMART" id="SM00091">
    <property type="entry name" value="PAS"/>
    <property type="match status" value="1"/>
</dbReference>
<dbReference type="PANTHER" id="PTHR42878">
    <property type="entry name" value="TWO-COMPONENT HISTIDINE KINASE"/>
    <property type="match status" value="1"/>
</dbReference>
<dbReference type="EMBL" id="BLTE01000003">
    <property type="protein sequence ID" value="GFK93176.1"/>
    <property type="molecule type" value="Genomic_DNA"/>
</dbReference>
<keyword evidence="11 12" id="KW-0472">Membrane</keyword>
<dbReference type="InterPro" id="IPR035965">
    <property type="entry name" value="PAS-like_dom_sf"/>
</dbReference>
<dbReference type="AlphaFoldDB" id="A0A6V8LTP4"/>
<keyword evidence="6" id="KW-0547">Nucleotide-binding</keyword>
<dbReference type="InterPro" id="IPR003661">
    <property type="entry name" value="HisK_dim/P_dom"/>
</dbReference>
<evidence type="ECO:0000256" key="11">
    <source>
        <dbReference type="ARBA" id="ARBA00023136"/>
    </source>
</evidence>
<evidence type="ECO:0000256" key="6">
    <source>
        <dbReference type="ARBA" id="ARBA00022741"/>
    </source>
</evidence>
<reference evidence="14 15" key="2">
    <citation type="submission" date="2020-05" db="EMBL/GenBank/DDBJ databases">
        <title>Draft genome sequence of Desulfovibrio sp. strainFSS-1.</title>
        <authorList>
            <person name="Shimoshige H."/>
            <person name="Kobayashi H."/>
            <person name="Maekawa T."/>
        </authorList>
    </citation>
    <scope>NUCLEOTIDE SEQUENCE [LARGE SCALE GENOMIC DNA]</scope>
    <source>
        <strain evidence="14 15">SIID29052-01</strain>
    </source>
</reference>
<evidence type="ECO:0000256" key="7">
    <source>
        <dbReference type="ARBA" id="ARBA00022777"/>
    </source>
</evidence>
<sequence>MENRSYFARLLLAALALLTGAAVFIFYQTTYKADADLVREFEAREANTLDVALWLVSQKAPYAGVEQFRAYAAEVSRRLGVRVTYVAGGKVLAESGLSASEAEKMEDHSTRPEIVQALAEGFGKATRYSSTLQTRMLYMARRCDGLAGLPPGVLRIAAPYSSVESLLSEARGRFLAVVAAMALCAAGLALFVVRSTQGKLREFSQVVDELGREADAPDGKIRVCPGSEFKPLVDSINTLAKRARRQGRSLHDTQAQYEAVLAKMTDGVAVLDQNGMILAHNRGLGALLGRPEADLSGRHVLEAGLGLDVHEAAREELAKASPSARRLLADLGGGHFADADLAPYSTAKGQRRLILVLHDVSSMKNAERILREFVIDASHQLRTPLTSIQGYAATLIDSPPEDPEQGRAMLGTILKRSKDMGAVVTQLLDRASPQAEALHDAPKTH</sequence>
<name>A0A6V8LTP4_9BACT</name>
<gene>
    <name evidence="14" type="primary">walK_3</name>
    <name evidence="14" type="ORF">NNJEOMEG_01007</name>
</gene>
<evidence type="ECO:0000256" key="10">
    <source>
        <dbReference type="ARBA" id="ARBA00023012"/>
    </source>
</evidence>
<dbReference type="GO" id="GO:0000156">
    <property type="term" value="F:phosphorelay response regulator activity"/>
    <property type="evidence" value="ECO:0007669"/>
    <property type="project" value="TreeGrafter"/>
</dbReference>
<dbReference type="EC" id="2.7.13.3" evidence="3"/>
<dbReference type="Gene3D" id="3.30.450.20">
    <property type="entry name" value="PAS domain"/>
    <property type="match status" value="1"/>
</dbReference>
<dbReference type="SMART" id="SM00388">
    <property type="entry name" value="HisKA"/>
    <property type="match status" value="1"/>
</dbReference>
<evidence type="ECO:0000256" key="1">
    <source>
        <dbReference type="ARBA" id="ARBA00000085"/>
    </source>
</evidence>
<dbReference type="GO" id="GO:0005524">
    <property type="term" value="F:ATP binding"/>
    <property type="evidence" value="ECO:0007669"/>
    <property type="project" value="UniProtKB-KW"/>
</dbReference>
<dbReference type="GO" id="GO:0016020">
    <property type="term" value="C:membrane"/>
    <property type="evidence" value="ECO:0007669"/>
    <property type="project" value="UniProtKB-SubCell"/>
</dbReference>
<dbReference type="SUPFAM" id="SSF47384">
    <property type="entry name" value="Homodimeric domain of signal transducing histidine kinase"/>
    <property type="match status" value="1"/>
</dbReference>
<dbReference type="InterPro" id="IPR036097">
    <property type="entry name" value="HisK_dim/P_sf"/>
</dbReference>
<dbReference type="Pfam" id="PF00512">
    <property type="entry name" value="HisKA"/>
    <property type="match status" value="1"/>
</dbReference>
<reference evidence="14 15" key="1">
    <citation type="submission" date="2020-04" db="EMBL/GenBank/DDBJ databases">
        <authorList>
            <consortium name="Desulfovibrio sp. FSS-1 genome sequencing consortium"/>
            <person name="Shimoshige H."/>
            <person name="Kobayashi H."/>
            <person name="Maekawa T."/>
        </authorList>
    </citation>
    <scope>NUCLEOTIDE SEQUENCE [LARGE SCALE GENOMIC DNA]</scope>
    <source>
        <strain evidence="14 15">SIID29052-01</strain>
    </source>
</reference>
<dbReference type="Proteomes" id="UP000494245">
    <property type="component" value="Unassembled WGS sequence"/>
</dbReference>
<evidence type="ECO:0000256" key="2">
    <source>
        <dbReference type="ARBA" id="ARBA00004141"/>
    </source>
</evidence>
<accession>A0A6V8LTP4</accession>
<dbReference type="RefSeq" id="WP_173081944.1">
    <property type="nucleotide sequence ID" value="NZ_BLTE01000003.1"/>
</dbReference>
<evidence type="ECO:0000256" key="5">
    <source>
        <dbReference type="ARBA" id="ARBA00022692"/>
    </source>
</evidence>